<gene>
    <name evidence="1" type="ORF">DSO57_1023402</name>
</gene>
<organism evidence="1 2">
    <name type="scientific">Entomophthora muscae</name>
    <dbReference type="NCBI Taxonomy" id="34485"/>
    <lineage>
        <taxon>Eukaryota</taxon>
        <taxon>Fungi</taxon>
        <taxon>Fungi incertae sedis</taxon>
        <taxon>Zoopagomycota</taxon>
        <taxon>Entomophthoromycotina</taxon>
        <taxon>Entomophthoromycetes</taxon>
        <taxon>Entomophthorales</taxon>
        <taxon>Entomophthoraceae</taxon>
        <taxon>Entomophthora</taxon>
    </lineage>
</organism>
<accession>A0ACC2T2S1</accession>
<protein>
    <submittedName>
        <fullName evidence="1">Uncharacterized protein</fullName>
    </submittedName>
</protein>
<comment type="caution">
    <text evidence="1">The sequence shown here is derived from an EMBL/GenBank/DDBJ whole genome shotgun (WGS) entry which is preliminary data.</text>
</comment>
<keyword evidence="2" id="KW-1185">Reference proteome</keyword>
<proteinExistence type="predicted"/>
<dbReference type="Proteomes" id="UP001165960">
    <property type="component" value="Unassembled WGS sequence"/>
</dbReference>
<evidence type="ECO:0000313" key="1">
    <source>
        <dbReference type="EMBL" id="KAJ9068959.1"/>
    </source>
</evidence>
<name>A0ACC2T2S1_9FUNG</name>
<dbReference type="EMBL" id="QTSX02003672">
    <property type="protein sequence ID" value="KAJ9068959.1"/>
    <property type="molecule type" value="Genomic_DNA"/>
</dbReference>
<evidence type="ECO:0000313" key="2">
    <source>
        <dbReference type="Proteomes" id="UP001165960"/>
    </source>
</evidence>
<reference evidence="1" key="1">
    <citation type="submission" date="2022-04" db="EMBL/GenBank/DDBJ databases">
        <title>Genome of the entomopathogenic fungus Entomophthora muscae.</title>
        <authorList>
            <person name="Elya C."/>
            <person name="Lovett B.R."/>
            <person name="Lee E."/>
            <person name="Macias A.M."/>
            <person name="Hajek A.E."/>
            <person name="De Bivort B.L."/>
            <person name="Kasson M.T."/>
            <person name="De Fine Licht H.H."/>
            <person name="Stajich J.E."/>
        </authorList>
    </citation>
    <scope>NUCLEOTIDE SEQUENCE</scope>
    <source>
        <strain evidence="1">Berkeley</strain>
    </source>
</reference>
<sequence length="518" mass="58953">MELQFKGTFLLVDTFNAKIVCDQCSEAHVKCSREAPTCIRCRKMGVKCSRNRSKRDAAVIQGLSRAERRLRPTEVRITSWKQAIDACSMIPLTRFHLRRTILPLEFLLPKPSEPGEILKMSAAATKPKPYNFETRIPLQLEYSPHETHGMLALATSTFFKMFNPSIPLFSEEGFQSRPRSPTLKKLVIQIGLERMTQTDLVRATMQDINFTVADLQNLPNNLDTLQCLLLAQFGARLSWLSKVRFRIFCTTNRLLTLLGLHNTPPSSPQWLERTLALNATNLGGYFLSVGQSIVWTMTMWLQTNTEHTKPSFLPKMTNRNHFPHLDDRIHFITSQSNYSSFLIVINAAREKYILMQEKAPSSAYARKITSHLKHLKDNFMWGWLHLSHLASIPHSQLLRQSRLSLALRYNNDCIEIMKLASYISSDNTRPISSTPITNKISELSEKGLNIAVQTIHLASTLVPAPFDCDCIPNSNPCNRIHHRPLEGNQIRPHLPKPTYQGIGHGKALPPTRNRHPIP</sequence>